<dbReference type="AlphaFoldDB" id="A0A927J199"/>
<keyword evidence="5" id="KW-0472">Membrane</keyword>
<keyword evidence="3 6" id="KW-0732">Signal</keyword>
<keyword evidence="5" id="KW-1133">Transmembrane helix</keyword>
<evidence type="ECO:0000256" key="1">
    <source>
        <dbReference type="ARBA" id="ARBA00007257"/>
    </source>
</evidence>
<evidence type="ECO:0000256" key="3">
    <source>
        <dbReference type="ARBA" id="ARBA00022729"/>
    </source>
</evidence>
<keyword evidence="7" id="KW-0378">Hydrolase</keyword>
<feature type="chain" id="PRO_5037932216" evidence="6">
    <location>
        <begin position="33"/>
        <end position="781"/>
    </location>
</feature>
<keyword evidence="2" id="KW-0964">Secreted</keyword>
<organism evidence="7 8">
    <name type="scientific">Cellulosimicrobium arenosum</name>
    <dbReference type="NCBI Taxonomy" id="2708133"/>
    <lineage>
        <taxon>Bacteria</taxon>
        <taxon>Bacillati</taxon>
        <taxon>Actinomycetota</taxon>
        <taxon>Actinomycetes</taxon>
        <taxon>Micrococcales</taxon>
        <taxon>Promicromonosporaceae</taxon>
        <taxon>Cellulosimicrobium</taxon>
    </lineage>
</organism>
<dbReference type="Proteomes" id="UP000610846">
    <property type="component" value="Unassembled WGS sequence"/>
</dbReference>
<name>A0A927J199_9MICO</name>
<feature type="signal peptide" evidence="6">
    <location>
        <begin position="1"/>
        <end position="32"/>
    </location>
</feature>
<dbReference type="Pfam" id="PF13620">
    <property type="entry name" value="CarboxypepD_reg"/>
    <property type="match status" value="3"/>
</dbReference>
<dbReference type="SUPFAM" id="SSF49478">
    <property type="entry name" value="Cna protein B-type domain"/>
    <property type="match status" value="2"/>
</dbReference>
<keyword evidence="7" id="KW-0645">Protease</keyword>
<evidence type="ECO:0000313" key="8">
    <source>
        <dbReference type="Proteomes" id="UP000610846"/>
    </source>
</evidence>
<keyword evidence="8" id="KW-1185">Reference proteome</keyword>
<feature type="region of interest" description="Disordered" evidence="4">
    <location>
        <begin position="708"/>
        <end position="739"/>
    </location>
</feature>
<evidence type="ECO:0000256" key="2">
    <source>
        <dbReference type="ARBA" id="ARBA00022525"/>
    </source>
</evidence>
<keyword evidence="7" id="KW-0121">Carboxypeptidase</keyword>
<dbReference type="SUPFAM" id="SSF49464">
    <property type="entry name" value="Carboxypeptidase regulatory domain-like"/>
    <property type="match status" value="2"/>
</dbReference>
<dbReference type="InterPro" id="IPR008969">
    <property type="entry name" value="CarboxyPept-like_regulatory"/>
</dbReference>
<dbReference type="GO" id="GO:0004180">
    <property type="term" value="F:carboxypeptidase activity"/>
    <property type="evidence" value="ECO:0007669"/>
    <property type="project" value="UniProtKB-KW"/>
</dbReference>
<comment type="caution">
    <text evidence="7">The sequence shown here is derived from an EMBL/GenBank/DDBJ whole genome shotgun (WGS) entry which is preliminary data.</text>
</comment>
<gene>
    <name evidence="7" type="ORF">IF651_13395</name>
</gene>
<reference evidence="7" key="2">
    <citation type="submission" date="2020-09" db="EMBL/GenBank/DDBJ databases">
        <authorList>
            <person name="Yu Y."/>
        </authorList>
    </citation>
    <scope>NUCLEOTIDE SEQUENCE</scope>
    <source>
        <strain evidence="7">KCTC 49039</strain>
    </source>
</reference>
<evidence type="ECO:0000256" key="4">
    <source>
        <dbReference type="SAM" id="MobiDB-lite"/>
    </source>
</evidence>
<dbReference type="RefSeq" id="WP_191829622.1">
    <property type="nucleotide sequence ID" value="NZ_JACYHB010000011.1"/>
</dbReference>
<protein>
    <submittedName>
        <fullName evidence="7">Carboxypeptidase regulatory-like domain-containing protein</fullName>
    </submittedName>
</protein>
<feature type="region of interest" description="Disordered" evidence="4">
    <location>
        <begin position="68"/>
        <end position="89"/>
    </location>
</feature>
<reference evidence="7" key="1">
    <citation type="journal article" date="2018" name="Curr. Microbiol.">
        <title>Cellulosimicrobium arenosum sp. nov., Isolated from Marine Sediment Sand.</title>
        <authorList>
            <person name="Oh M."/>
            <person name="Kim J.H."/>
            <person name="Yoon J.H."/>
            <person name="Schumann P."/>
            <person name="Kim W."/>
        </authorList>
    </citation>
    <scope>NUCLEOTIDE SEQUENCE</scope>
    <source>
        <strain evidence="7">KCTC 49039</strain>
    </source>
</reference>
<dbReference type="PANTHER" id="PTHR36108:SF13">
    <property type="entry name" value="COLOSSIN-B-RELATED"/>
    <property type="match status" value="1"/>
</dbReference>
<accession>A0A927J199</accession>
<sequence>MRLPDRGLRRLAASTLLLALAAVAVPTAGAGAATTAGWADWQPLAGAAGSWTTTMQLPAGGFPAASVTTDSRGGQVGVQSGASSWLGDATPPGAEFGSSRGEPYLNLRPRADNATSPSTTTYTFDRPTPAGGWAFVLGDIDADEAVVIARDETGQLLTGAELGWQGGFNYCAVTPRPACTGSATDVAGWDPVTGRVTGNTAGMDTSGSSGWFRPTVPVTSLTVYYSRRTGLPVYQTWFASLARDVSGVVDLVAADGTPIGVVPGATLTLLGPDRAALATTTSAVDGSYSFPGYTAAPGYTVELTRLPVPGGELPFGLRPHGQRVVTGVDLSETDATDVDLAAREVVPIAVSGTVRDADGDPLENVTVTLAPVGGGTPFTAVTSSSGEYVIDDIGWDVEEDAPQAYTFGLTDLPAGYTVDAVPPDVVVDVGEEAPSVGNDFGVSAPPTVAGAVTAGGVPVAGAVVTIVGPGGSVTAPTGSDGTYAFDLLPPGEYAVSVEVPSGYTADGPTEQGVTVTGEDVPGIDFALARPGAVGGTVTDDAGEPVPGVTVTVSGPDGPVELVTDEAGVYFLDGLGSGDRTITLTVPDGYGATTTEREVILTAAGENRLDQDFVVSQAAVLVQVGGTVTDTEGYSVPGARIEVRDAQGEVVATVAAGDGGTWSTELPAGSYTARIDPPAGYVPAGDGERSFVVAGVAQDGIDFVLLLDDTSVPDPTDAPTPTGGGAPGTEQGTGVDGTPLAVTGTSAATAVVGALALVLAGAALALVARRRGAAPGPAARED</sequence>
<evidence type="ECO:0000313" key="7">
    <source>
        <dbReference type="EMBL" id="MBD8080049.1"/>
    </source>
</evidence>
<comment type="similarity">
    <text evidence="1">Belongs to the serine-aspartate repeat-containing protein (SDr) family.</text>
</comment>
<dbReference type="EMBL" id="JACYHB010000011">
    <property type="protein sequence ID" value="MBD8080049.1"/>
    <property type="molecule type" value="Genomic_DNA"/>
</dbReference>
<dbReference type="Gene3D" id="2.60.40.1120">
    <property type="entry name" value="Carboxypeptidase-like, regulatory domain"/>
    <property type="match status" value="4"/>
</dbReference>
<dbReference type="PANTHER" id="PTHR36108">
    <property type="entry name" value="COLOSSIN-B-RELATED"/>
    <property type="match status" value="1"/>
</dbReference>
<feature type="compositionally biased region" description="Low complexity" evidence="4">
    <location>
        <begin position="71"/>
        <end position="84"/>
    </location>
</feature>
<keyword evidence="5" id="KW-0812">Transmembrane</keyword>
<feature type="transmembrane region" description="Helical" evidence="5">
    <location>
        <begin position="746"/>
        <end position="767"/>
    </location>
</feature>
<evidence type="ECO:0000256" key="5">
    <source>
        <dbReference type="SAM" id="Phobius"/>
    </source>
</evidence>
<evidence type="ECO:0000256" key="6">
    <source>
        <dbReference type="SAM" id="SignalP"/>
    </source>
</evidence>
<proteinExistence type="inferred from homology"/>